<dbReference type="EMBL" id="CAJJDN010000042">
    <property type="protein sequence ID" value="CAD8081599.1"/>
    <property type="molecule type" value="Genomic_DNA"/>
</dbReference>
<feature type="transmembrane region" description="Helical" evidence="1">
    <location>
        <begin position="209"/>
        <end position="228"/>
    </location>
</feature>
<feature type="transmembrane region" description="Helical" evidence="1">
    <location>
        <begin position="348"/>
        <end position="372"/>
    </location>
</feature>
<gene>
    <name evidence="2" type="ORF">PSON_ATCC_30995.1.T0420124</name>
</gene>
<dbReference type="AlphaFoldDB" id="A0A8S1MPX0"/>
<evidence type="ECO:0008006" key="4">
    <source>
        <dbReference type="Google" id="ProtNLM"/>
    </source>
</evidence>
<keyword evidence="1" id="KW-0812">Transmembrane</keyword>
<feature type="transmembrane region" description="Helical" evidence="1">
    <location>
        <begin position="324"/>
        <end position="342"/>
    </location>
</feature>
<sequence>MEFEKQLYRIHERILSGLVLRKIFKAGSYLFPILTILGLFLILLLQFREQYIGFLDQEKQEQFNNQTIYIFNITNAELQEKNESFLSMKFTINKSFLYMKNEFQQKYNFSVETHFIDVNFYMKGFNSILCLATNLETMFIIDFIDFFQENDIQLLNQHTNETWSWNVEQLKKSNVVAYDQRIYATVLTFIKCISGIFLQSILASIYMKMSIICTPILIIYVVSCMYICQNEDIQVQALIGAFPWVGQYLDILNRNNKFKQELLNSFIQMLILFYLLYFFQFSGYSGSIQLFAKSYPRGLSENFFSSFLLNEFVNIIFLRTRSSLYFVPKYIGLTYIIFIYYFETTTYGYYNLAFQICICLQFSIISYFLLYFEIAALDWSTMSPYTPSFDRPRVFYSPIFNMNWINDIPSLWTMFYPLCGRRFFQIQNLALVDNNLILLNNLLQQQDIDNVPAQVPILLVQDHLPQQQQINQPEIQIQDVQINQQFVINVDNILGNDQPLQQNQLL</sequence>
<feature type="transmembrane region" description="Helical" evidence="1">
    <location>
        <begin position="182"/>
        <end position="203"/>
    </location>
</feature>
<evidence type="ECO:0000313" key="3">
    <source>
        <dbReference type="Proteomes" id="UP000692954"/>
    </source>
</evidence>
<reference evidence="2" key="1">
    <citation type="submission" date="2021-01" db="EMBL/GenBank/DDBJ databases">
        <authorList>
            <consortium name="Genoscope - CEA"/>
            <person name="William W."/>
        </authorList>
    </citation>
    <scope>NUCLEOTIDE SEQUENCE</scope>
</reference>
<name>A0A8S1MPX0_9CILI</name>
<dbReference type="OrthoDB" id="289147at2759"/>
<dbReference type="Proteomes" id="UP000692954">
    <property type="component" value="Unassembled WGS sequence"/>
</dbReference>
<feature type="transmembrane region" description="Helical" evidence="1">
    <location>
        <begin position="299"/>
        <end position="317"/>
    </location>
</feature>
<keyword evidence="1" id="KW-0472">Membrane</keyword>
<comment type="caution">
    <text evidence="2">The sequence shown here is derived from an EMBL/GenBank/DDBJ whole genome shotgun (WGS) entry which is preliminary data.</text>
</comment>
<evidence type="ECO:0000256" key="1">
    <source>
        <dbReference type="SAM" id="Phobius"/>
    </source>
</evidence>
<evidence type="ECO:0000313" key="2">
    <source>
        <dbReference type="EMBL" id="CAD8081599.1"/>
    </source>
</evidence>
<protein>
    <recommendedName>
        <fullName evidence="4">Transmembrane protein</fullName>
    </recommendedName>
</protein>
<feature type="transmembrane region" description="Helical" evidence="1">
    <location>
        <begin position="26"/>
        <end position="45"/>
    </location>
</feature>
<proteinExistence type="predicted"/>
<keyword evidence="1" id="KW-1133">Transmembrane helix</keyword>
<keyword evidence="3" id="KW-1185">Reference proteome</keyword>
<feature type="transmembrane region" description="Helical" evidence="1">
    <location>
        <begin position="262"/>
        <end position="279"/>
    </location>
</feature>
<organism evidence="2 3">
    <name type="scientific">Paramecium sonneborni</name>
    <dbReference type="NCBI Taxonomy" id="65129"/>
    <lineage>
        <taxon>Eukaryota</taxon>
        <taxon>Sar</taxon>
        <taxon>Alveolata</taxon>
        <taxon>Ciliophora</taxon>
        <taxon>Intramacronucleata</taxon>
        <taxon>Oligohymenophorea</taxon>
        <taxon>Peniculida</taxon>
        <taxon>Parameciidae</taxon>
        <taxon>Paramecium</taxon>
    </lineage>
</organism>
<accession>A0A8S1MPX0</accession>